<dbReference type="InterPro" id="IPR016024">
    <property type="entry name" value="ARM-type_fold"/>
</dbReference>
<evidence type="ECO:0000259" key="3">
    <source>
        <dbReference type="Pfam" id="PF23227"/>
    </source>
</evidence>
<dbReference type="InterPro" id="IPR045206">
    <property type="entry name" value="Maestro_heat-like_prot"/>
</dbReference>
<feature type="domain" description="Maestro/Maestro-like HEAT-repeats" evidence="3">
    <location>
        <begin position="754"/>
        <end position="867"/>
    </location>
</feature>
<dbReference type="PANTHER" id="PTHR23120:SF42">
    <property type="entry name" value="MAESTRO HEAT-LIKE REPEAT FAMILY MEMBER 3"/>
    <property type="match status" value="1"/>
</dbReference>
<dbReference type="Ensembl" id="ENSPSMT00000041250.1">
    <property type="protein sequence ID" value="ENSPSMP00000035803.1"/>
    <property type="gene ID" value="ENSPSMG00000024636.1"/>
</dbReference>
<organism evidence="4 5">
    <name type="scientific">Prolemur simus</name>
    <name type="common">Greater bamboo lemur</name>
    <name type="synonym">Hapalemur simus</name>
    <dbReference type="NCBI Taxonomy" id="1328070"/>
    <lineage>
        <taxon>Eukaryota</taxon>
        <taxon>Metazoa</taxon>
        <taxon>Chordata</taxon>
        <taxon>Craniata</taxon>
        <taxon>Vertebrata</taxon>
        <taxon>Euteleostomi</taxon>
        <taxon>Mammalia</taxon>
        <taxon>Eutheria</taxon>
        <taxon>Euarchontoglires</taxon>
        <taxon>Primates</taxon>
        <taxon>Strepsirrhini</taxon>
        <taxon>Lemuriformes</taxon>
        <taxon>Lemuridae</taxon>
        <taxon>Prolemur</taxon>
    </lineage>
</organism>
<dbReference type="SUPFAM" id="SSF48371">
    <property type="entry name" value="ARM repeat"/>
    <property type="match status" value="1"/>
</dbReference>
<evidence type="ECO:0000256" key="1">
    <source>
        <dbReference type="ARBA" id="ARBA00022737"/>
    </source>
</evidence>
<evidence type="ECO:0008006" key="6">
    <source>
        <dbReference type="Google" id="ProtNLM"/>
    </source>
</evidence>
<dbReference type="Pfam" id="PF23227">
    <property type="entry name" value="HEAT_MROH2B_C"/>
    <property type="match status" value="2"/>
</dbReference>
<evidence type="ECO:0000259" key="2">
    <source>
        <dbReference type="Pfam" id="PF21047"/>
    </source>
</evidence>
<reference evidence="4" key="2">
    <citation type="submission" date="2025-09" db="UniProtKB">
        <authorList>
            <consortium name="Ensembl"/>
        </authorList>
    </citation>
    <scope>IDENTIFICATION</scope>
</reference>
<sequence>SEREAYQFILEFLEEEYMSESTKLRFLRAVETLSGAVHAQAEGDMSGYCSKTILAKKIEKFILQERTEVLTSSVRQQAMLCIVALRFLSPPQRPESIWGSGPHCSCTPERALDDMLQVLVMDDMNPDMLILQSFLEIILPWSLLSNKVHEQTRALGTISRLLRFICNFPRLLHMTEFSMSGRLTGVFGLFCLNSNQEISMGASEALHYLFKILVLQRCKPEAWGLSRSGMLASQRRLLFFLLQFFRKYLTPNERADVVMVAMEAVTSASSHSICAASKMLKMILQYTIPEIGKVPEIVRYIHQHMNSITETTAQMTIKKILYTLAQSYTDEVILTLFQIEDQSQKGVHKPWEILASFPKSYEVIMEYLLQRLTPFQQSRVQEPSGRTAISPLIATRAIHELLLEPSRRIEVQAFFSSLFMALLLQVSFFVTEGVAEAVQDPHHITEGVDPISSTVEALKTLMWSSGYADHVSSIQELGGWGLLTNPEGHYEGVTLVARSLVINRCWHNRSIFGLIIRILQDPDCKNHLTVLVFLTELLQCPDVAAVVDDVTTHILANWFKTEELATVKLLLQLTETYAKNETMVSWPQVPARSQEMGHATVALQVTHLRVLQPYVLNCCYSLNSDIVVETLLMLKDLLSHLTWKHSTSFLLQLTFTLVPFLEEESEHLRLTAFEIYGRLLAKVTRRVFVLPLKHQVLNLIIVLVLHLKDANMDVALVRGQALEPDLQPRFPREADAEPSAASCLPSLSPSTSPQICRSALCQVAALLGWSKLQAAFAEKDVWIILRALLEQEANKALWFLKQSVALFKSPQAPIRQAAVWFAGQIIQTLDLEEIDEIEEAFAALRYMQRDRDPMVSCLTTQTLHVLQAKRKMLPVRTPTSCFSCVLGSWMQAWSRDCDSRAWALH</sequence>
<feature type="domain" description="Maestro-like HEAT-repeats" evidence="2">
    <location>
        <begin position="149"/>
        <end position="365"/>
    </location>
</feature>
<keyword evidence="5" id="KW-1185">Reference proteome</keyword>
<dbReference type="GeneTree" id="ENSGT00940000163702"/>
<dbReference type="AlphaFoldDB" id="A0A8C9ALQ3"/>
<dbReference type="GO" id="GO:0005737">
    <property type="term" value="C:cytoplasm"/>
    <property type="evidence" value="ECO:0007669"/>
    <property type="project" value="TreeGrafter"/>
</dbReference>
<evidence type="ECO:0000313" key="5">
    <source>
        <dbReference type="Proteomes" id="UP000694414"/>
    </source>
</evidence>
<evidence type="ECO:0000313" key="4">
    <source>
        <dbReference type="Ensembl" id="ENSPSMP00000035803.1"/>
    </source>
</evidence>
<feature type="domain" description="Maestro/Maestro-like HEAT-repeats" evidence="3">
    <location>
        <begin position="606"/>
        <end position="715"/>
    </location>
</feature>
<proteinExistence type="predicted"/>
<name>A0A8C9ALQ3_PROSS</name>
<dbReference type="Proteomes" id="UP000694414">
    <property type="component" value="Unplaced"/>
</dbReference>
<dbReference type="InterPro" id="IPR055406">
    <property type="entry name" value="HEAT_Maestro"/>
</dbReference>
<accession>A0A8C9ALQ3</accession>
<dbReference type="Pfam" id="PF21047">
    <property type="entry name" value="HEAT_Maestro"/>
    <property type="match status" value="1"/>
</dbReference>
<protein>
    <recommendedName>
        <fullName evidence="6">Maestro heat-like repeat family member 5</fullName>
    </recommendedName>
</protein>
<reference evidence="4" key="1">
    <citation type="submission" date="2025-08" db="UniProtKB">
        <authorList>
            <consortium name="Ensembl"/>
        </authorList>
    </citation>
    <scope>IDENTIFICATION</scope>
</reference>
<dbReference type="PANTHER" id="PTHR23120">
    <property type="entry name" value="MAESTRO-RELATED HEAT DOMAIN-CONTAINING"/>
    <property type="match status" value="1"/>
</dbReference>
<dbReference type="InterPro" id="IPR048465">
    <property type="entry name" value="Maestro-like_HEAT"/>
</dbReference>
<keyword evidence="1" id="KW-0677">Repeat</keyword>